<keyword evidence="1" id="KW-0808">Transferase</keyword>
<dbReference type="Proteomes" id="UP001162880">
    <property type="component" value="Unassembled WGS sequence"/>
</dbReference>
<comment type="caution">
    <text evidence="1">The sequence shown here is derived from an EMBL/GenBank/DDBJ whole genome shotgun (WGS) entry which is preliminary data.</text>
</comment>
<accession>A0ABT0AZE3</accession>
<reference evidence="1" key="1">
    <citation type="submission" date="2022-03" db="EMBL/GenBank/DDBJ databases">
        <title>Identification of a novel bacterium isolated from mangrove sediments.</title>
        <authorList>
            <person name="Pan X."/>
        </authorList>
    </citation>
    <scope>NUCLEOTIDE SEQUENCE</scope>
    <source>
        <strain evidence="1">B2580</strain>
    </source>
</reference>
<protein>
    <submittedName>
        <fullName evidence="1">Class I SAM-dependent methyltransferase</fullName>
    </submittedName>
</protein>
<proteinExistence type="predicted"/>
<dbReference type="RefSeq" id="WP_243991964.1">
    <property type="nucleotide sequence ID" value="NZ_JALHLE010000007.1"/>
</dbReference>
<keyword evidence="1" id="KW-0489">Methyltransferase</keyword>
<evidence type="ECO:0000313" key="2">
    <source>
        <dbReference type="Proteomes" id="UP001162880"/>
    </source>
</evidence>
<dbReference type="SUPFAM" id="SSF53335">
    <property type="entry name" value="S-adenosyl-L-methionine-dependent methyltransferases"/>
    <property type="match status" value="1"/>
</dbReference>
<name>A0ABT0AZE3_9SPHN</name>
<dbReference type="EMBL" id="JALHLE010000007">
    <property type="protein sequence ID" value="MCJ2178177.1"/>
    <property type="molecule type" value="Genomic_DNA"/>
</dbReference>
<evidence type="ECO:0000313" key="1">
    <source>
        <dbReference type="EMBL" id="MCJ2178177.1"/>
    </source>
</evidence>
<dbReference type="Gene3D" id="3.40.50.150">
    <property type="entry name" value="Vaccinia Virus protein VP39"/>
    <property type="match status" value="1"/>
</dbReference>
<dbReference type="Pfam" id="PF13489">
    <property type="entry name" value="Methyltransf_23"/>
    <property type="match status" value="1"/>
</dbReference>
<keyword evidence="2" id="KW-1185">Reference proteome</keyword>
<organism evidence="1 2">
    <name type="scientific">Novosphingobium album</name>
    <name type="common">ex Hu et al. 2023</name>
    <dbReference type="NCBI Taxonomy" id="2930093"/>
    <lineage>
        <taxon>Bacteria</taxon>
        <taxon>Pseudomonadati</taxon>
        <taxon>Pseudomonadota</taxon>
        <taxon>Alphaproteobacteria</taxon>
        <taxon>Sphingomonadales</taxon>
        <taxon>Sphingomonadaceae</taxon>
        <taxon>Novosphingobium</taxon>
    </lineage>
</organism>
<dbReference type="GO" id="GO:0032259">
    <property type="term" value="P:methylation"/>
    <property type="evidence" value="ECO:0007669"/>
    <property type="project" value="UniProtKB-KW"/>
</dbReference>
<dbReference type="InterPro" id="IPR029063">
    <property type="entry name" value="SAM-dependent_MTases_sf"/>
</dbReference>
<dbReference type="GO" id="GO:0008168">
    <property type="term" value="F:methyltransferase activity"/>
    <property type="evidence" value="ECO:0007669"/>
    <property type="project" value="UniProtKB-KW"/>
</dbReference>
<gene>
    <name evidence="1" type="ORF">MTR64_06360</name>
</gene>
<sequence length="407" mass="44920">MNSELPVSAATAHCRNCGGQELDWITRHMAMAVPEAYPLSGDMAVTACRDCGFVGNHSPTGDAAYADYYTRFNKHQTRTDALHDLDHAYFTGVLDMVEREAGVDWTQTDVLDWGSGALLFSDLASQRGARSAHNYDLTKAYPDLDYGLIASTHCIEHVLAFNAEFRRIHGVLGKDGLFVIAVPDLRGYADVYWGPYAAFDLEHINHFEINSLSDALIRTGFEIVATRESDRLVTPTLAYPEVVILARKVEDVPVRGMISSSRSEPASVLPCYLERSERDMGEMTAAVLDTLKDYESRGLAISPGIYGVASYAFRLIHILATEHDFHCAWIADSDARLTGKQLDQVPIKDFEGFRAWVSQCETAGVRCVVFVAAVNAVRIDAFLKEHFGDSIDICVLPPDCQNRSPAG</sequence>